<dbReference type="PROSITE" id="PS50865">
    <property type="entry name" value="ZF_MYND_2"/>
    <property type="match status" value="1"/>
</dbReference>
<dbReference type="GO" id="GO:0008270">
    <property type="term" value="F:zinc ion binding"/>
    <property type="evidence" value="ECO:0007669"/>
    <property type="project" value="UniProtKB-KW"/>
</dbReference>
<keyword evidence="3" id="KW-0862">Zinc</keyword>
<dbReference type="AlphaFoldDB" id="A0AAD7B4E6"/>
<keyword evidence="1" id="KW-0479">Metal-binding</keyword>
<dbReference type="EMBL" id="JARKIF010000037">
    <property type="protein sequence ID" value="KAJ7609832.1"/>
    <property type="molecule type" value="Genomic_DNA"/>
</dbReference>
<dbReference type="Gene3D" id="6.10.140.2220">
    <property type="match status" value="1"/>
</dbReference>
<evidence type="ECO:0000313" key="7">
    <source>
        <dbReference type="Proteomes" id="UP001221142"/>
    </source>
</evidence>
<gene>
    <name evidence="6" type="ORF">FB45DRAFT_1066421</name>
</gene>
<dbReference type="SUPFAM" id="SSF144232">
    <property type="entry name" value="HIT/MYND zinc finger-like"/>
    <property type="match status" value="1"/>
</dbReference>
<protein>
    <recommendedName>
        <fullName evidence="5">MYND-type domain-containing protein</fullName>
    </recommendedName>
</protein>
<evidence type="ECO:0000313" key="6">
    <source>
        <dbReference type="EMBL" id="KAJ7609832.1"/>
    </source>
</evidence>
<dbReference type="Proteomes" id="UP001221142">
    <property type="component" value="Unassembled WGS sequence"/>
</dbReference>
<keyword evidence="7" id="KW-1185">Reference proteome</keyword>
<proteinExistence type="predicted"/>
<organism evidence="6 7">
    <name type="scientific">Roridomyces roridus</name>
    <dbReference type="NCBI Taxonomy" id="1738132"/>
    <lineage>
        <taxon>Eukaryota</taxon>
        <taxon>Fungi</taxon>
        <taxon>Dikarya</taxon>
        <taxon>Basidiomycota</taxon>
        <taxon>Agaricomycotina</taxon>
        <taxon>Agaricomycetes</taxon>
        <taxon>Agaricomycetidae</taxon>
        <taxon>Agaricales</taxon>
        <taxon>Marasmiineae</taxon>
        <taxon>Mycenaceae</taxon>
        <taxon>Roridomyces</taxon>
    </lineage>
</organism>
<evidence type="ECO:0000259" key="5">
    <source>
        <dbReference type="PROSITE" id="PS50865"/>
    </source>
</evidence>
<keyword evidence="2 4" id="KW-0863">Zinc-finger</keyword>
<comment type="caution">
    <text evidence="6">The sequence shown here is derived from an EMBL/GenBank/DDBJ whole genome shotgun (WGS) entry which is preliminary data.</text>
</comment>
<evidence type="ECO:0000256" key="2">
    <source>
        <dbReference type="ARBA" id="ARBA00022771"/>
    </source>
</evidence>
<sequence>MHPTLQMKNVKSLPVSIRNIASKATAQSRKCTDVQLASRTLRSSSLSTTQRLALLPLFFANLDPAKIPSMEQLDELHRHPAVREDVLCAVVALDATFSFSPHISPAVGPSLWPRVWAWFDFVCTYREYLLDLLITFPPEKMFYLEFITFTQQFEHHPASYALMSTTPGFWGRIVEAPLGYSGVDPGSSRLEEVIEAAGSLDDFAPCVRPAVLINHLFLFVTSISDCPTEEFGVLTRPLSPLMESLCEVGFAVEMVRAVVLLSETWEKDKDAPDILDTLLMVFNHFFLRTSAKIWLKPALEYGLLGALALITLKLGGPGSQFLEDPTRLEDLVRNFLSIDIPRGLVYFYPLAELPESLAEVRSIISRDDFKRSPPSEDWDRFFLYSQHHLDALKEFHISPAMYKACDNIECGIIDEADSLRRCTGCQAFYYCSRECQAEDWDARHRDVCVAHENLLLKCLGGIVDPLSAEWDDLAVRADMGEGYWQMHGMHVMNGQEMRVWIIPLRTDSADIWEALISLADRVREGEVEGEEVILEAVDGILDEHEEVMEIH</sequence>
<accession>A0AAD7B4E6</accession>
<name>A0AAD7B4E6_9AGAR</name>
<evidence type="ECO:0000256" key="3">
    <source>
        <dbReference type="ARBA" id="ARBA00022833"/>
    </source>
</evidence>
<evidence type="ECO:0000256" key="4">
    <source>
        <dbReference type="PROSITE-ProRule" id="PRU00134"/>
    </source>
</evidence>
<dbReference type="InterPro" id="IPR002893">
    <property type="entry name" value="Znf_MYND"/>
</dbReference>
<reference evidence="6" key="1">
    <citation type="submission" date="2023-03" db="EMBL/GenBank/DDBJ databases">
        <title>Massive genome expansion in bonnet fungi (Mycena s.s.) driven by repeated elements and novel gene families across ecological guilds.</title>
        <authorList>
            <consortium name="Lawrence Berkeley National Laboratory"/>
            <person name="Harder C.B."/>
            <person name="Miyauchi S."/>
            <person name="Viragh M."/>
            <person name="Kuo A."/>
            <person name="Thoen E."/>
            <person name="Andreopoulos B."/>
            <person name="Lu D."/>
            <person name="Skrede I."/>
            <person name="Drula E."/>
            <person name="Henrissat B."/>
            <person name="Morin E."/>
            <person name="Kohler A."/>
            <person name="Barry K."/>
            <person name="LaButti K."/>
            <person name="Morin E."/>
            <person name="Salamov A."/>
            <person name="Lipzen A."/>
            <person name="Mereny Z."/>
            <person name="Hegedus B."/>
            <person name="Baldrian P."/>
            <person name="Stursova M."/>
            <person name="Weitz H."/>
            <person name="Taylor A."/>
            <person name="Grigoriev I.V."/>
            <person name="Nagy L.G."/>
            <person name="Martin F."/>
            <person name="Kauserud H."/>
        </authorList>
    </citation>
    <scope>NUCLEOTIDE SEQUENCE</scope>
    <source>
        <strain evidence="6">9284</strain>
    </source>
</reference>
<evidence type="ECO:0000256" key="1">
    <source>
        <dbReference type="ARBA" id="ARBA00022723"/>
    </source>
</evidence>
<feature type="domain" description="MYND-type" evidence="5">
    <location>
        <begin position="407"/>
        <end position="448"/>
    </location>
</feature>
<dbReference type="Pfam" id="PF01753">
    <property type="entry name" value="zf-MYND"/>
    <property type="match status" value="1"/>
</dbReference>